<dbReference type="RefSeq" id="WP_344974234.1">
    <property type="nucleotide sequence ID" value="NZ_BAABDD010000022.1"/>
</dbReference>
<evidence type="ECO:0000313" key="2">
    <source>
        <dbReference type="EMBL" id="GAA3756363.1"/>
    </source>
</evidence>
<evidence type="ECO:0000256" key="1">
    <source>
        <dbReference type="SAM" id="SignalP"/>
    </source>
</evidence>
<dbReference type="EMBL" id="BAABDD010000022">
    <property type="protein sequence ID" value="GAA3756363.1"/>
    <property type="molecule type" value="Genomic_DNA"/>
</dbReference>
<comment type="caution">
    <text evidence="2">The sequence shown here is derived from an EMBL/GenBank/DDBJ whole genome shotgun (WGS) entry which is preliminary data.</text>
</comment>
<reference evidence="3" key="1">
    <citation type="journal article" date="2019" name="Int. J. Syst. Evol. Microbiol.">
        <title>The Global Catalogue of Microorganisms (GCM) 10K type strain sequencing project: providing services to taxonomists for standard genome sequencing and annotation.</title>
        <authorList>
            <consortium name="The Broad Institute Genomics Platform"/>
            <consortium name="The Broad Institute Genome Sequencing Center for Infectious Disease"/>
            <person name="Wu L."/>
            <person name="Ma J."/>
        </authorList>
    </citation>
    <scope>NUCLEOTIDE SEQUENCE [LARGE SCALE GENOMIC DNA]</scope>
    <source>
        <strain evidence="3">JCM 17137</strain>
    </source>
</reference>
<feature type="chain" id="PRO_5045746943" description="Small secreted domain" evidence="1">
    <location>
        <begin position="26"/>
        <end position="73"/>
    </location>
</feature>
<proteinExistence type="predicted"/>
<sequence>MLKKTLAAGVLAGIGVLLASSPVNASSDIDYIEADIKNKVESSIGQYGCGNAAAVQGTAEGGCQINNYGLIGS</sequence>
<evidence type="ECO:0008006" key="4">
    <source>
        <dbReference type="Google" id="ProtNLM"/>
    </source>
</evidence>
<keyword evidence="3" id="KW-1185">Reference proteome</keyword>
<keyword evidence="1" id="KW-0732">Signal</keyword>
<feature type="signal peptide" evidence="1">
    <location>
        <begin position="1"/>
        <end position="25"/>
    </location>
</feature>
<protein>
    <recommendedName>
        <fullName evidence="4">Small secreted domain</fullName>
    </recommendedName>
</protein>
<gene>
    <name evidence="2" type="ORF">GCM10022402_38550</name>
</gene>
<evidence type="ECO:0000313" key="3">
    <source>
        <dbReference type="Proteomes" id="UP001500908"/>
    </source>
</evidence>
<dbReference type="Proteomes" id="UP001500908">
    <property type="component" value="Unassembled WGS sequence"/>
</dbReference>
<accession>A0ABP7G4T5</accession>
<organism evidence="2 3">
    <name type="scientific">Salinactinospora qingdaonensis</name>
    <dbReference type="NCBI Taxonomy" id="702744"/>
    <lineage>
        <taxon>Bacteria</taxon>
        <taxon>Bacillati</taxon>
        <taxon>Actinomycetota</taxon>
        <taxon>Actinomycetes</taxon>
        <taxon>Streptosporangiales</taxon>
        <taxon>Nocardiopsidaceae</taxon>
        <taxon>Salinactinospora</taxon>
    </lineage>
</organism>
<name>A0ABP7G4T5_9ACTN</name>